<dbReference type="AlphaFoldDB" id="A0A511R1W1"/>
<dbReference type="RefSeq" id="WP_119339637.1">
    <property type="nucleotide sequence ID" value="NZ_BJXL01000052.1"/>
</dbReference>
<dbReference type="Pfam" id="PF00753">
    <property type="entry name" value="Lactamase_B"/>
    <property type="match status" value="1"/>
</dbReference>
<sequence length="207" mass="22361">MKRFALVANTYWLDTPQGPLLVDSGMPNENRKLLGLLGEEKPAALLLTHHHLDHVGGARKLWERFGLPIYAHPLDIPFIAGEKRRPPFPPIPWLGDWIANSAKPVPKEALTPVGEGAVVMGWQVVHLPGHTPGQIGLLREGVLIAADALRVGPKGPIVSPAMVNHDTQEARRTVGKIARLEADTILVGHGPPTTLEAVRALAEKLGV</sequence>
<dbReference type="Gene3D" id="3.60.15.10">
    <property type="entry name" value="Ribonuclease Z/Hydroxyacylglutathione hydrolase-like"/>
    <property type="match status" value="1"/>
</dbReference>
<name>A0A511R1W1_9DEIN</name>
<dbReference type="OrthoDB" id="9802248at2"/>
<dbReference type="InterPro" id="IPR001279">
    <property type="entry name" value="Metallo-B-lactamas"/>
</dbReference>
<dbReference type="InterPro" id="IPR036866">
    <property type="entry name" value="RibonucZ/Hydroxyglut_hydro"/>
</dbReference>
<comment type="caution">
    <text evidence="2">The sequence shown here is derived from an EMBL/GenBank/DDBJ whole genome shotgun (WGS) entry which is preliminary data.</text>
</comment>
<accession>A0A511R1W1</accession>
<dbReference type="GO" id="GO:0016787">
    <property type="term" value="F:hydrolase activity"/>
    <property type="evidence" value="ECO:0007669"/>
    <property type="project" value="UniProtKB-KW"/>
</dbReference>
<keyword evidence="2" id="KW-0378">Hydrolase</keyword>
<dbReference type="InterPro" id="IPR050855">
    <property type="entry name" value="NDM-1-like"/>
</dbReference>
<dbReference type="SUPFAM" id="SSF56281">
    <property type="entry name" value="Metallo-hydrolase/oxidoreductase"/>
    <property type="match status" value="1"/>
</dbReference>
<reference evidence="2 3" key="1">
    <citation type="submission" date="2019-07" db="EMBL/GenBank/DDBJ databases">
        <title>Whole genome shotgun sequence of Meiothermus hypogaeus NBRC 106114.</title>
        <authorList>
            <person name="Hosoyama A."/>
            <person name="Uohara A."/>
            <person name="Ohji S."/>
            <person name="Ichikawa N."/>
        </authorList>
    </citation>
    <scope>NUCLEOTIDE SEQUENCE [LARGE SCALE GENOMIC DNA]</scope>
    <source>
        <strain evidence="2 3">NBRC 106114</strain>
    </source>
</reference>
<dbReference type="SMART" id="SM00849">
    <property type="entry name" value="Lactamase_B"/>
    <property type="match status" value="1"/>
</dbReference>
<organism evidence="2 3">
    <name type="scientific">Meiothermus hypogaeus NBRC 106114</name>
    <dbReference type="NCBI Taxonomy" id="1227553"/>
    <lineage>
        <taxon>Bacteria</taxon>
        <taxon>Thermotogati</taxon>
        <taxon>Deinococcota</taxon>
        <taxon>Deinococci</taxon>
        <taxon>Thermales</taxon>
        <taxon>Thermaceae</taxon>
        <taxon>Meiothermus</taxon>
    </lineage>
</organism>
<feature type="domain" description="Metallo-beta-lactamase" evidence="1">
    <location>
        <begin position="7"/>
        <end position="189"/>
    </location>
</feature>
<evidence type="ECO:0000313" key="3">
    <source>
        <dbReference type="Proteomes" id="UP000321197"/>
    </source>
</evidence>
<dbReference type="Proteomes" id="UP000321197">
    <property type="component" value="Unassembled WGS sequence"/>
</dbReference>
<protein>
    <submittedName>
        <fullName evidence="2">MBL fold hydrolase</fullName>
    </submittedName>
</protein>
<dbReference type="PANTHER" id="PTHR42951">
    <property type="entry name" value="METALLO-BETA-LACTAMASE DOMAIN-CONTAINING"/>
    <property type="match status" value="1"/>
</dbReference>
<gene>
    <name evidence="2" type="ORF">MHY01S_17640</name>
</gene>
<proteinExistence type="predicted"/>
<evidence type="ECO:0000313" key="2">
    <source>
        <dbReference type="EMBL" id="GEM83598.1"/>
    </source>
</evidence>
<dbReference type="EMBL" id="BJXL01000052">
    <property type="protein sequence ID" value="GEM83598.1"/>
    <property type="molecule type" value="Genomic_DNA"/>
</dbReference>
<evidence type="ECO:0000259" key="1">
    <source>
        <dbReference type="SMART" id="SM00849"/>
    </source>
</evidence>
<dbReference type="PANTHER" id="PTHR42951:SF14">
    <property type="entry name" value="METALLO-BETA-LACTAMASE SUPERFAMILY PROTEIN"/>
    <property type="match status" value="1"/>
</dbReference>